<name>A0A848GSK2_9BACT</name>
<organism evidence="3 4">
    <name type="scientific">Chitinophaga fulva</name>
    <dbReference type="NCBI Taxonomy" id="2728842"/>
    <lineage>
        <taxon>Bacteria</taxon>
        <taxon>Pseudomonadati</taxon>
        <taxon>Bacteroidota</taxon>
        <taxon>Chitinophagia</taxon>
        <taxon>Chitinophagales</taxon>
        <taxon>Chitinophagaceae</taxon>
        <taxon>Chitinophaga</taxon>
    </lineage>
</organism>
<proteinExistence type="predicted"/>
<dbReference type="RefSeq" id="WP_169226673.1">
    <property type="nucleotide sequence ID" value="NZ_JABBGC010000002.1"/>
</dbReference>
<keyword evidence="1" id="KW-0732">Signal</keyword>
<sequence length="470" mass="50966">MNNIKYNKQLPALVMVLLLLVTACRKTDAPDLSPAAFGTKTISITQLKALSTAAEVRVPDGAEGRQITGVVISDREAKNIGPKTFILQSDGADTAGIVVQLDSISPFYPGDWLVINASGQKLQQQDGEVVLKDIPLSSIEHIGKGVIKVISVSVAEAVANAGRWNGTMIRFYDGNLSGSSGKYSGVLSFREEDSSAVIQAPILPGAVFENTNYPAGLSTFTGILRGRGTNPYVQIRNTDDVISSRVTRVVTDEMHIYGMTNPSPYWENPNIISGSATLETGVSRYSVGDVVGNVPAFTSDAGLLPPKSSYCYLILRKPEYVWDFKSSLGLTTRPGIKEIRVTFMGSQVTGLITKSSYGDVIKVNPFNPATDSFKLALNYTVGSFVADTVSAAYAETGKLYTAVFRVPSRRELLKTVSAMDPYFYKTSVDQFLEEPKFSIVNYSDRVDPDIDPWSLPPSAPVVITKIEYGY</sequence>
<dbReference type="Proteomes" id="UP000583266">
    <property type="component" value="Unassembled WGS sequence"/>
</dbReference>
<evidence type="ECO:0000313" key="4">
    <source>
        <dbReference type="Proteomes" id="UP000583266"/>
    </source>
</evidence>
<evidence type="ECO:0000313" key="3">
    <source>
        <dbReference type="EMBL" id="NML39610.1"/>
    </source>
</evidence>
<accession>A0A848GSK2</accession>
<gene>
    <name evidence="3" type="ORF">HHL17_20590</name>
</gene>
<comment type="caution">
    <text evidence="3">The sequence shown here is derived from an EMBL/GenBank/DDBJ whole genome shotgun (WGS) entry which is preliminary data.</text>
</comment>
<dbReference type="Pfam" id="PF18942">
    <property type="entry name" value="DUF5689"/>
    <property type="match status" value="1"/>
</dbReference>
<dbReference type="AlphaFoldDB" id="A0A848GSK2"/>
<feature type="signal peptide" evidence="1">
    <location>
        <begin position="1"/>
        <end position="23"/>
    </location>
</feature>
<protein>
    <recommendedName>
        <fullName evidence="2">DUF5689 domain-containing protein</fullName>
    </recommendedName>
</protein>
<dbReference type="InterPro" id="IPR043744">
    <property type="entry name" value="DUF5689"/>
</dbReference>
<dbReference type="PROSITE" id="PS51257">
    <property type="entry name" value="PROKAR_LIPOPROTEIN"/>
    <property type="match status" value="1"/>
</dbReference>
<feature type="chain" id="PRO_5032474696" description="DUF5689 domain-containing protein" evidence="1">
    <location>
        <begin position="24"/>
        <end position="470"/>
    </location>
</feature>
<evidence type="ECO:0000259" key="2">
    <source>
        <dbReference type="Pfam" id="PF18942"/>
    </source>
</evidence>
<dbReference type="EMBL" id="JABBGC010000002">
    <property type="protein sequence ID" value="NML39610.1"/>
    <property type="molecule type" value="Genomic_DNA"/>
</dbReference>
<evidence type="ECO:0000256" key="1">
    <source>
        <dbReference type="SAM" id="SignalP"/>
    </source>
</evidence>
<keyword evidence="4" id="KW-1185">Reference proteome</keyword>
<reference evidence="3 4" key="1">
    <citation type="submission" date="2020-04" db="EMBL/GenBank/DDBJ databases">
        <title>Chitinophaga sp. G-6-1-13 sp. nov., isolated from soil.</title>
        <authorList>
            <person name="Dahal R.H."/>
            <person name="Chaudhary D.K."/>
        </authorList>
    </citation>
    <scope>NUCLEOTIDE SEQUENCE [LARGE SCALE GENOMIC DNA]</scope>
    <source>
        <strain evidence="3 4">G-6-1-13</strain>
    </source>
</reference>
<feature type="domain" description="DUF5689" evidence="2">
    <location>
        <begin position="39"/>
        <end position="241"/>
    </location>
</feature>